<dbReference type="OrthoDB" id="9798996at2"/>
<reference evidence="2 4" key="2">
    <citation type="submission" date="2015-06" db="EMBL/GenBank/DDBJ databases">
        <title>Genome sequencing project of Bacillus galactosidilyticus PL133.</title>
        <authorList>
            <person name="Gaiero J."/>
            <person name="Nicol R."/>
            <person name="Habash M."/>
        </authorList>
    </citation>
    <scope>NUCLEOTIDE SEQUENCE [LARGE SCALE GENOMIC DNA]</scope>
    <source>
        <strain evidence="2 4">PL133</strain>
    </source>
</reference>
<dbReference type="InterPro" id="IPR018720">
    <property type="entry name" value="DUF2249"/>
</dbReference>
<comment type="caution">
    <text evidence="2">The sequence shown here is derived from an EMBL/GenBank/DDBJ whole genome shotgun (WGS) entry which is preliminary data.</text>
</comment>
<accession>A0A0Q9XXK4</accession>
<dbReference type="EMBL" id="LDJR01000010">
    <property type="protein sequence ID" value="OAK75608.1"/>
    <property type="molecule type" value="Genomic_DNA"/>
</dbReference>
<dbReference type="EMBL" id="LGPB01000140">
    <property type="protein sequence ID" value="KRG09422.1"/>
    <property type="molecule type" value="Genomic_DNA"/>
</dbReference>
<dbReference type="Proteomes" id="UP000053881">
    <property type="component" value="Unassembled WGS sequence"/>
</dbReference>
<dbReference type="STRING" id="217031.ABB05_01230"/>
<evidence type="ECO:0000313" key="4">
    <source>
        <dbReference type="Proteomes" id="UP000053881"/>
    </source>
</evidence>
<dbReference type="Pfam" id="PF10006">
    <property type="entry name" value="DUF2249"/>
    <property type="match status" value="1"/>
</dbReference>
<name>A0A0Q9XXK4_9BACI</name>
<reference evidence="3 5" key="1">
    <citation type="submission" date="2015-05" db="EMBL/GenBank/DDBJ databases">
        <title>Comparison of genome.</title>
        <authorList>
            <person name="Zheng Z."/>
            <person name="Sun M."/>
        </authorList>
    </citation>
    <scope>NUCLEOTIDE SEQUENCE [LARGE SCALE GENOMIC DNA]</scope>
    <source>
        <strain evidence="3 5">G25-74</strain>
    </source>
</reference>
<keyword evidence="5" id="KW-1185">Reference proteome</keyword>
<dbReference type="AlphaFoldDB" id="A0A0Q9XXK4"/>
<gene>
    <name evidence="3" type="ORF">ABB05_01230</name>
    <name evidence="2" type="ORF">ACA29_24040</name>
</gene>
<dbReference type="RefSeq" id="WP_057981941.1">
    <property type="nucleotide sequence ID" value="NZ_JAGGKH010000003.1"/>
</dbReference>
<sequence length="77" mass="9172">MTNYAATVIVTEYPPHLKHKAIFETFKKLQPSEAMLIVNDHDPIPLRYQLDSMYENKFDWEYIEQGPDVFQIKIEKI</sequence>
<organism evidence="2 4">
    <name type="scientific">Lederbergia galactosidilytica</name>
    <dbReference type="NCBI Taxonomy" id="217031"/>
    <lineage>
        <taxon>Bacteria</taxon>
        <taxon>Bacillati</taxon>
        <taxon>Bacillota</taxon>
        <taxon>Bacilli</taxon>
        <taxon>Bacillales</taxon>
        <taxon>Bacillaceae</taxon>
        <taxon>Lederbergia</taxon>
    </lineage>
</organism>
<evidence type="ECO:0000259" key="1">
    <source>
        <dbReference type="Pfam" id="PF10006"/>
    </source>
</evidence>
<dbReference type="Proteomes" id="UP000077881">
    <property type="component" value="Unassembled WGS sequence"/>
</dbReference>
<proteinExistence type="predicted"/>
<evidence type="ECO:0000313" key="3">
    <source>
        <dbReference type="EMBL" id="OAK75608.1"/>
    </source>
</evidence>
<dbReference type="PATRIC" id="fig|217031.4.peg.8098"/>
<evidence type="ECO:0000313" key="2">
    <source>
        <dbReference type="EMBL" id="KRG09422.1"/>
    </source>
</evidence>
<evidence type="ECO:0000313" key="5">
    <source>
        <dbReference type="Proteomes" id="UP000077881"/>
    </source>
</evidence>
<feature type="domain" description="DUF2249" evidence="1">
    <location>
        <begin position="10"/>
        <end position="76"/>
    </location>
</feature>
<protein>
    <recommendedName>
        <fullName evidence="1">DUF2249 domain-containing protein</fullName>
    </recommendedName>
</protein>